<dbReference type="AlphaFoldDB" id="A0A176VTM7"/>
<comment type="caution">
    <text evidence="2">The sequence shown here is derived from an EMBL/GenBank/DDBJ whole genome shotgun (WGS) entry which is preliminary data.</text>
</comment>
<evidence type="ECO:0000313" key="2">
    <source>
        <dbReference type="EMBL" id="OAE23206.1"/>
    </source>
</evidence>
<sequence>MQMALWVGNDPSPPGAEDLGPPGLMPSHLLDEISSVQNWNGRHPVTVLRQNSADSHAMVPCGLFPLQISPVQLLEGAKSDSYSKSAMQNGPPYPTA</sequence>
<reference evidence="2" key="1">
    <citation type="submission" date="2016-03" db="EMBL/GenBank/DDBJ databases">
        <title>Mechanisms controlling the formation of the plant cell surface in tip-growing cells are functionally conserved among land plants.</title>
        <authorList>
            <person name="Honkanen S."/>
            <person name="Jones V.A."/>
            <person name="Morieri G."/>
            <person name="Champion C."/>
            <person name="Hetherington A.J."/>
            <person name="Kelly S."/>
            <person name="Saint-Marcoux D."/>
            <person name="Proust H."/>
            <person name="Prescott H."/>
            <person name="Dolan L."/>
        </authorList>
    </citation>
    <scope>NUCLEOTIDE SEQUENCE [LARGE SCALE GENOMIC DNA]</scope>
    <source>
        <tissue evidence="2">Whole gametophyte</tissue>
    </source>
</reference>
<proteinExistence type="predicted"/>
<evidence type="ECO:0000256" key="1">
    <source>
        <dbReference type="SAM" id="MobiDB-lite"/>
    </source>
</evidence>
<evidence type="ECO:0000313" key="3">
    <source>
        <dbReference type="Proteomes" id="UP000077202"/>
    </source>
</evidence>
<keyword evidence="3" id="KW-1185">Reference proteome</keyword>
<organism evidence="2 3">
    <name type="scientific">Marchantia polymorpha subsp. ruderalis</name>
    <dbReference type="NCBI Taxonomy" id="1480154"/>
    <lineage>
        <taxon>Eukaryota</taxon>
        <taxon>Viridiplantae</taxon>
        <taxon>Streptophyta</taxon>
        <taxon>Embryophyta</taxon>
        <taxon>Marchantiophyta</taxon>
        <taxon>Marchantiopsida</taxon>
        <taxon>Marchantiidae</taxon>
        <taxon>Marchantiales</taxon>
        <taxon>Marchantiaceae</taxon>
        <taxon>Marchantia</taxon>
    </lineage>
</organism>
<accession>A0A176VTM7</accession>
<dbReference type="EMBL" id="LVLJ01002916">
    <property type="protein sequence ID" value="OAE23206.1"/>
    <property type="molecule type" value="Genomic_DNA"/>
</dbReference>
<feature type="region of interest" description="Disordered" evidence="1">
    <location>
        <begin position="1"/>
        <end position="24"/>
    </location>
</feature>
<gene>
    <name evidence="2" type="ORF">AXG93_1630s1210</name>
</gene>
<name>A0A176VTM7_MARPO</name>
<dbReference type="Proteomes" id="UP000077202">
    <property type="component" value="Unassembled WGS sequence"/>
</dbReference>
<protein>
    <submittedName>
        <fullName evidence="2">Uncharacterized protein</fullName>
    </submittedName>
</protein>